<dbReference type="OrthoDB" id="2156961at2"/>
<protein>
    <submittedName>
        <fullName evidence="1">Putative phage protein</fullName>
    </submittedName>
</protein>
<organism evidence="1 2">
    <name type="scientific">Selenomonas ruminantium subsp. lactilytica (strain NBRC 103574 / TAM6421)</name>
    <dbReference type="NCBI Taxonomy" id="927704"/>
    <lineage>
        <taxon>Bacteria</taxon>
        <taxon>Bacillati</taxon>
        <taxon>Bacillota</taxon>
        <taxon>Negativicutes</taxon>
        <taxon>Selenomonadales</taxon>
        <taxon>Selenomonadaceae</taxon>
        <taxon>Selenomonas</taxon>
    </lineage>
</organism>
<dbReference type="Proteomes" id="UP000007887">
    <property type="component" value="Chromosome"/>
</dbReference>
<dbReference type="PATRIC" id="fig|927704.6.peg.1903"/>
<reference evidence="1 2" key="1">
    <citation type="submission" date="2011-10" db="EMBL/GenBank/DDBJ databases">
        <title>Whole genome sequence of Selenomonas ruminantium subsp. lactilytica TAM6421.</title>
        <authorList>
            <person name="Oguchi A."/>
            <person name="Ankai A."/>
            <person name="Kaneko J."/>
            <person name="Yamada-Narita S."/>
            <person name="Fukui S."/>
            <person name="Takahashi M."/>
            <person name="Onodera T."/>
            <person name="Kojima S."/>
            <person name="Fushimi T."/>
            <person name="Abe N."/>
            <person name="Kamio Y."/>
            <person name="Yamazaki S."/>
            <person name="Fujita N."/>
        </authorList>
    </citation>
    <scope>NUCLEOTIDE SEQUENCE [LARGE SCALE GENOMIC DNA]</scope>
    <source>
        <strain evidence="2">NBRC 103574 / TAM6421</strain>
    </source>
</reference>
<sequence length="63" mass="7558">MKRGRKEKVCALYKGEKFVTEGTYREISEKTGIKVSTLRFYHYPAHSRRCRGNNHYELIYLED</sequence>
<dbReference type="AlphaFoldDB" id="I0GS02"/>
<proteinExistence type="predicted"/>
<evidence type="ECO:0000313" key="2">
    <source>
        <dbReference type="Proteomes" id="UP000007887"/>
    </source>
</evidence>
<dbReference type="KEGG" id="sri:SELR_18310"/>
<accession>I0GS02</accession>
<name>I0GS02_SELRL</name>
<evidence type="ECO:0000313" key="1">
    <source>
        <dbReference type="EMBL" id="BAL83539.1"/>
    </source>
</evidence>
<dbReference type="HOGENOM" id="CLU_202996_0_0_9"/>
<dbReference type="EMBL" id="AP012292">
    <property type="protein sequence ID" value="BAL83539.1"/>
    <property type="molecule type" value="Genomic_DNA"/>
</dbReference>
<dbReference type="RefSeq" id="WP_014424970.1">
    <property type="nucleotide sequence ID" value="NC_017068.1"/>
</dbReference>
<gene>
    <name evidence="1" type="ordered locus">SELR_18310</name>
</gene>